<feature type="region of interest" description="Disordered" evidence="1">
    <location>
        <begin position="123"/>
        <end position="143"/>
    </location>
</feature>
<feature type="non-terminal residue" evidence="2">
    <location>
        <position position="1"/>
    </location>
</feature>
<gene>
    <name evidence="2" type="ORF">Tci_585218</name>
</gene>
<name>A0A699J6D9_TANCI</name>
<dbReference type="EMBL" id="BKCJ010373851">
    <property type="protein sequence ID" value="GFA13246.1"/>
    <property type="molecule type" value="Genomic_DNA"/>
</dbReference>
<proteinExistence type="predicted"/>
<feature type="compositionally biased region" description="Basic and acidic residues" evidence="1">
    <location>
        <begin position="126"/>
        <end position="143"/>
    </location>
</feature>
<protein>
    <submittedName>
        <fullName evidence="2">Uncharacterized protein</fullName>
    </submittedName>
</protein>
<feature type="non-terminal residue" evidence="2">
    <location>
        <position position="488"/>
    </location>
</feature>
<evidence type="ECO:0000313" key="2">
    <source>
        <dbReference type="EMBL" id="GFA13246.1"/>
    </source>
</evidence>
<organism evidence="2">
    <name type="scientific">Tanacetum cinerariifolium</name>
    <name type="common">Dalmatian daisy</name>
    <name type="synonym">Chrysanthemum cinerariifolium</name>
    <dbReference type="NCBI Taxonomy" id="118510"/>
    <lineage>
        <taxon>Eukaryota</taxon>
        <taxon>Viridiplantae</taxon>
        <taxon>Streptophyta</taxon>
        <taxon>Embryophyta</taxon>
        <taxon>Tracheophyta</taxon>
        <taxon>Spermatophyta</taxon>
        <taxon>Magnoliopsida</taxon>
        <taxon>eudicotyledons</taxon>
        <taxon>Gunneridae</taxon>
        <taxon>Pentapetalae</taxon>
        <taxon>asterids</taxon>
        <taxon>campanulids</taxon>
        <taxon>Asterales</taxon>
        <taxon>Asteraceae</taxon>
        <taxon>Asteroideae</taxon>
        <taxon>Anthemideae</taxon>
        <taxon>Anthemidinae</taxon>
        <taxon>Tanacetum</taxon>
    </lineage>
</organism>
<accession>A0A699J6D9</accession>
<evidence type="ECO:0000256" key="1">
    <source>
        <dbReference type="SAM" id="MobiDB-lite"/>
    </source>
</evidence>
<comment type="caution">
    <text evidence="2">The sequence shown here is derived from an EMBL/GenBank/DDBJ whole genome shotgun (WGS) entry which is preliminary data.</text>
</comment>
<sequence length="488" mass="53183">GVSLSQEDVNLKFLRSLPSEWKTHTLIWRNKADLKEQSLDDLFNSLKIYETEVKHSSSTGTTTQNLAFMSSSNTNNTTESASAAASVSAVYAKMPVSSLPNVDSLSNAIIYSFFASQSTSPQKGHFARECRSPNDSRRNGAAELQKRTIPVETSTSNALVSQCDGIGSYDWSYQAMKPLRFQPSGGYHAVPPPYIGTFMPPKPDLVFNTTPIAVETDHPAFNVQLSPTKPEQDLSHTTRPIAPIIEDWVSNSEDEFETKATQFVPSCVQSSEQVKSPRHSIQPVETSISAATLKPASPKTASSGKRRNKKACFVCKSVDHLIKDCDYHAKKMAQPIPRNYAHKGNHKQYALLTLTNLQNHMVPAAVLTQSKPVSITAVRPVSADVPKIKTSNLPPRVADVQALVVSAAQGIIDSGCSRHMTWNMSYLFDFEELNGGYVAFGGNPKGGKIFAKGKIKTGNMSYLTDYEEINGGCVAFGGNLKEGNITGK</sequence>
<dbReference type="AlphaFoldDB" id="A0A699J6D9"/>
<reference evidence="2" key="1">
    <citation type="journal article" date="2019" name="Sci. Rep.">
        <title>Draft genome of Tanacetum cinerariifolium, the natural source of mosquito coil.</title>
        <authorList>
            <person name="Yamashiro T."/>
            <person name="Shiraishi A."/>
            <person name="Satake H."/>
            <person name="Nakayama K."/>
        </authorList>
    </citation>
    <scope>NUCLEOTIDE SEQUENCE</scope>
</reference>